<proteinExistence type="predicted"/>
<name>A0A0H5BKC7_9EUKA</name>
<reference evidence="1" key="1">
    <citation type="journal article" date="2015" name="Genome Biol. Evol.">
        <title>Nucleomorph Genome Sequences of Two Chlorarachniophytes, Amorphochlora amoebiformis and Lotharella vacuolata.</title>
        <authorList>
            <person name="Suzuki S."/>
            <person name="Shirato S."/>
            <person name="Hirakawa Y."/>
            <person name="Ishida K."/>
        </authorList>
    </citation>
    <scope>NUCLEOTIDE SEQUENCE</scope>
    <source>
        <strain evidence="1">CCMP240</strain>
    </source>
</reference>
<sequence length="228" mass="27760">MRKIFSVNKYVKPKLKIRKIYNLNNKYESFIFLKIKNNNLNLSNINFKKKYIKNKITRINYVEFKNNMQLHNENTILFDNLPIYKKNKIEQIFLEKFLFLHQLHQEIFFNSFIAALNYSILLRFIELEYAKNTRLFLGYPQWYNCILTSENIIKQFISDTISAETNLFLMYKKKNISKCDSTYNFLKNPNKKMHVEKKYMENNNFIAHSFFRISDIILLKLLIKHLNY</sequence>
<evidence type="ECO:0000313" key="1">
    <source>
        <dbReference type="EMBL" id="BAS01680.1"/>
    </source>
</evidence>
<organism evidence="1">
    <name type="scientific">Lotharella vacuolata</name>
    <dbReference type="NCBI Taxonomy" id="74820"/>
    <lineage>
        <taxon>Eukaryota</taxon>
        <taxon>Sar</taxon>
        <taxon>Rhizaria</taxon>
        <taxon>Cercozoa</taxon>
        <taxon>Chlorarachniophyceae</taxon>
        <taxon>Lotharella</taxon>
    </lineage>
</organism>
<geneLocation type="nucleomorph" evidence="1"/>
<dbReference type="AlphaFoldDB" id="A0A0H5BKC7"/>
<keyword evidence="1" id="KW-0542">Nucleomorph</keyword>
<protein>
    <submittedName>
        <fullName evidence="1">Uncharacterized protein</fullName>
    </submittedName>
</protein>
<accession>A0A0H5BKC7</accession>
<dbReference type="EMBL" id="AB996601">
    <property type="protein sequence ID" value="BAS01680.1"/>
    <property type="molecule type" value="Genomic_DNA"/>
</dbReference>